<proteinExistence type="predicted"/>
<evidence type="ECO:0000256" key="1">
    <source>
        <dbReference type="ARBA" id="ARBA00023125"/>
    </source>
</evidence>
<dbReference type="SUPFAM" id="SSF46689">
    <property type="entry name" value="Homeodomain-like"/>
    <property type="match status" value="1"/>
</dbReference>
<protein>
    <submittedName>
        <fullName evidence="4">TetR family transcriptional regulator</fullName>
    </submittedName>
</protein>
<evidence type="ECO:0000259" key="3">
    <source>
        <dbReference type="PROSITE" id="PS50977"/>
    </source>
</evidence>
<dbReference type="InterPro" id="IPR001647">
    <property type="entry name" value="HTH_TetR"/>
</dbReference>
<dbReference type="InterPro" id="IPR050624">
    <property type="entry name" value="HTH-type_Tx_Regulator"/>
</dbReference>
<dbReference type="Proteomes" id="UP000462621">
    <property type="component" value="Unassembled WGS sequence"/>
</dbReference>
<reference evidence="4 5" key="1">
    <citation type="submission" date="2019-10" db="EMBL/GenBank/DDBJ databases">
        <title>Vibrio sp. nov. isolated from a shrimp pond.</title>
        <authorList>
            <person name="Gomez-Gil B."/>
            <person name="Enciso-Ibarra J."/>
            <person name="Enciso-Ibarra K."/>
            <person name="Bolan-Mejia C."/>
        </authorList>
    </citation>
    <scope>NUCLEOTIDE SEQUENCE [LARGE SCALE GENOMIC DNA]</scope>
    <source>
        <strain evidence="4 5">CAIM 722</strain>
    </source>
</reference>
<name>A0A7X4LJH6_9VIBR</name>
<dbReference type="InterPro" id="IPR009057">
    <property type="entry name" value="Homeodomain-like_sf"/>
</dbReference>
<accession>A0A7X4LJH6</accession>
<feature type="domain" description="HTH tetR-type" evidence="3">
    <location>
        <begin position="7"/>
        <end position="67"/>
    </location>
</feature>
<keyword evidence="1 2" id="KW-0238">DNA-binding</keyword>
<dbReference type="AlphaFoldDB" id="A0A7X4LJH6"/>
<dbReference type="PRINTS" id="PR00455">
    <property type="entry name" value="HTHTETR"/>
</dbReference>
<dbReference type="PANTHER" id="PTHR43479">
    <property type="entry name" value="ACREF/ENVCD OPERON REPRESSOR-RELATED"/>
    <property type="match status" value="1"/>
</dbReference>
<gene>
    <name evidence="4" type="ORF">F9817_07665</name>
</gene>
<dbReference type="PROSITE" id="PS50977">
    <property type="entry name" value="HTH_TETR_2"/>
    <property type="match status" value="1"/>
</dbReference>
<dbReference type="GO" id="GO:0003677">
    <property type="term" value="F:DNA binding"/>
    <property type="evidence" value="ECO:0007669"/>
    <property type="project" value="UniProtKB-UniRule"/>
</dbReference>
<dbReference type="PANTHER" id="PTHR43479:SF11">
    <property type="entry name" value="ACREF_ENVCD OPERON REPRESSOR-RELATED"/>
    <property type="match status" value="1"/>
</dbReference>
<organism evidence="4 5">
    <name type="scientific">Vibrio eleionomae</name>
    <dbReference type="NCBI Taxonomy" id="2653505"/>
    <lineage>
        <taxon>Bacteria</taxon>
        <taxon>Pseudomonadati</taxon>
        <taxon>Pseudomonadota</taxon>
        <taxon>Gammaproteobacteria</taxon>
        <taxon>Vibrionales</taxon>
        <taxon>Vibrionaceae</taxon>
        <taxon>Vibrio</taxon>
    </lineage>
</organism>
<sequence length="200" mass="22571">MMQKRAIERAKLIVDSAIELLKERGADDISLADIAAISNVPLPSIYNFFPNKNMLFIEVARQFHIQFIEHVKSAPLPDTLTWQNLYISKLMSGFKFQNDNPAMMRLFLGSGVSSGVKNMDIEGSENIAHLIANELLETFNFIGINDFQNKIAISFALGDGILGLSYSKHGKITNDYMTESIRASISYLRLYMPEFLDVRN</sequence>
<dbReference type="Pfam" id="PF00440">
    <property type="entry name" value="TetR_N"/>
    <property type="match status" value="1"/>
</dbReference>
<feature type="DNA-binding region" description="H-T-H motif" evidence="2">
    <location>
        <begin position="30"/>
        <end position="49"/>
    </location>
</feature>
<evidence type="ECO:0000313" key="4">
    <source>
        <dbReference type="EMBL" id="MZI93074.1"/>
    </source>
</evidence>
<dbReference type="RefSeq" id="WP_161154371.1">
    <property type="nucleotide sequence ID" value="NZ_WEKT01000009.1"/>
</dbReference>
<evidence type="ECO:0000256" key="2">
    <source>
        <dbReference type="PROSITE-ProRule" id="PRU00335"/>
    </source>
</evidence>
<keyword evidence="5" id="KW-1185">Reference proteome</keyword>
<dbReference type="Gene3D" id="1.10.357.10">
    <property type="entry name" value="Tetracycline Repressor, domain 2"/>
    <property type="match status" value="1"/>
</dbReference>
<dbReference type="EMBL" id="WEKT01000009">
    <property type="protein sequence ID" value="MZI93074.1"/>
    <property type="molecule type" value="Genomic_DNA"/>
</dbReference>
<comment type="caution">
    <text evidence="4">The sequence shown here is derived from an EMBL/GenBank/DDBJ whole genome shotgun (WGS) entry which is preliminary data.</text>
</comment>
<evidence type="ECO:0000313" key="5">
    <source>
        <dbReference type="Proteomes" id="UP000462621"/>
    </source>
</evidence>